<evidence type="ECO:0000259" key="2">
    <source>
        <dbReference type="Pfam" id="PF00850"/>
    </source>
</evidence>
<feature type="non-terminal residue" evidence="4">
    <location>
        <position position="277"/>
    </location>
</feature>
<dbReference type="Pfam" id="PF00850">
    <property type="entry name" value="Hist_deacetyl"/>
    <property type="match status" value="1"/>
</dbReference>
<dbReference type="InterPro" id="IPR037138">
    <property type="entry name" value="His_deacetylse_dom_sf"/>
</dbReference>
<dbReference type="PANTHER" id="PTHR10625">
    <property type="entry name" value="HISTONE DEACETYLASE HDAC1-RELATED"/>
    <property type="match status" value="1"/>
</dbReference>
<dbReference type="InterPro" id="IPR023801">
    <property type="entry name" value="His_deacetylse_dom"/>
</dbReference>
<dbReference type="InterPro" id="IPR023696">
    <property type="entry name" value="Ureohydrolase_dom_sf"/>
</dbReference>
<dbReference type="Gene3D" id="3.40.800.20">
    <property type="entry name" value="Histone deacetylase domain"/>
    <property type="match status" value="1"/>
</dbReference>
<organism evidence="3 4">
    <name type="scientific">Saccoglossus kowalevskii</name>
    <name type="common">Acorn worm</name>
    <dbReference type="NCBI Taxonomy" id="10224"/>
    <lineage>
        <taxon>Eukaryota</taxon>
        <taxon>Metazoa</taxon>
        <taxon>Hemichordata</taxon>
        <taxon>Enteropneusta</taxon>
        <taxon>Harrimaniidae</taxon>
        <taxon>Saccoglossus</taxon>
    </lineage>
</organism>
<keyword evidence="1" id="KW-0378">Hydrolase</keyword>
<sequence length="277" mass="30946">MRKFERLYQILLEQNVICERQVLMPVKASKDLLTEAVHTKDYIEDFFNGWTDEKAQRKTGFVWSEGLVSRCRYETGGTVLTAEAALQCGLACSTAGGTHHAFPAYGAGYCLFNDIAVAAKYLILRNKVSRVLVIDLDVHQGDGTAFIFKDDPAVFTFSVHCGKNFPLFKQQSDLDISLNCGTGNADYMDVIQHNLPWIFQTFRPDLVIYDAGVDPHKEDLLGQLALTDEGLFKRDYWVINYSITCGCPCACLIGGGYDKSVDKLALRHSILHRAATK</sequence>
<evidence type="ECO:0000313" key="3">
    <source>
        <dbReference type="Proteomes" id="UP000694865"/>
    </source>
</evidence>
<dbReference type="CDD" id="cd09993">
    <property type="entry name" value="HDAC_classIV"/>
    <property type="match status" value="1"/>
</dbReference>
<dbReference type="InterPro" id="IPR044150">
    <property type="entry name" value="HDAC_classIV"/>
</dbReference>
<keyword evidence="3" id="KW-1185">Reference proteome</keyword>
<proteinExistence type="predicted"/>
<dbReference type="Proteomes" id="UP000694865">
    <property type="component" value="Unplaced"/>
</dbReference>
<gene>
    <name evidence="4" type="primary">LOC100366362</name>
</gene>
<dbReference type="GeneID" id="100366362"/>
<dbReference type="PANTHER" id="PTHR10625:SF19">
    <property type="entry name" value="HISTONE DEACETYLASE 12"/>
    <property type="match status" value="1"/>
</dbReference>
<accession>A0ABM0MFE6</accession>
<name>A0ABM0MFE6_SACKO</name>
<dbReference type="SUPFAM" id="SSF52768">
    <property type="entry name" value="Arginase/deacetylase"/>
    <property type="match status" value="1"/>
</dbReference>
<dbReference type="RefSeq" id="XP_006818737.1">
    <property type="nucleotide sequence ID" value="XM_006818674.1"/>
</dbReference>
<reference evidence="4" key="1">
    <citation type="submission" date="2025-08" db="UniProtKB">
        <authorList>
            <consortium name="RefSeq"/>
        </authorList>
    </citation>
    <scope>IDENTIFICATION</scope>
    <source>
        <tissue evidence="4">Testes</tissue>
    </source>
</reference>
<dbReference type="PRINTS" id="PR01270">
    <property type="entry name" value="HDASUPER"/>
</dbReference>
<dbReference type="InterPro" id="IPR000286">
    <property type="entry name" value="HDACs"/>
</dbReference>
<protein>
    <submittedName>
        <fullName evidence="4">Histone deacetylase 2-like</fullName>
    </submittedName>
</protein>
<evidence type="ECO:0000256" key="1">
    <source>
        <dbReference type="ARBA" id="ARBA00022801"/>
    </source>
</evidence>
<feature type="domain" description="Histone deacetylase" evidence="2">
    <location>
        <begin position="3"/>
        <end position="262"/>
    </location>
</feature>
<evidence type="ECO:0000313" key="4">
    <source>
        <dbReference type="RefSeq" id="XP_006818737.1"/>
    </source>
</evidence>